<evidence type="ECO:0000313" key="9">
    <source>
        <dbReference type="Proteomes" id="UP000053342"/>
    </source>
</evidence>
<dbReference type="InterPro" id="IPR036259">
    <property type="entry name" value="MFS_trans_sf"/>
</dbReference>
<dbReference type="GO" id="GO:0005886">
    <property type="term" value="C:plasma membrane"/>
    <property type="evidence" value="ECO:0007669"/>
    <property type="project" value="TreeGrafter"/>
</dbReference>
<evidence type="ECO:0000313" key="8">
    <source>
        <dbReference type="EMBL" id="KIW37147.1"/>
    </source>
</evidence>
<feature type="transmembrane region" description="Helical" evidence="6">
    <location>
        <begin position="138"/>
        <end position="154"/>
    </location>
</feature>
<feature type="transmembrane region" description="Helical" evidence="6">
    <location>
        <begin position="68"/>
        <end position="87"/>
    </location>
</feature>
<dbReference type="Pfam" id="PF07690">
    <property type="entry name" value="MFS_1"/>
    <property type="match status" value="1"/>
</dbReference>
<dbReference type="GeneID" id="27362843"/>
<evidence type="ECO:0000256" key="4">
    <source>
        <dbReference type="ARBA" id="ARBA00022989"/>
    </source>
</evidence>
<dbReference type="PRINTS" id="PR01036">
    <property type="entry name" value="TCRTETB"/>
</dbReference>
<dbReference type="PANTHER" id="PTHR23501:SF102">
    <property type="entry name" value="DRUG TRANSPORTER, PUTATIVE (AFU_ORTHOLOGUE AFUA_3G08530)-RELATED"/>
    <property type="match status" value="1"/>
</dbReference>
<gene>
    <name evidence="8" type="ORF">PV06_10769</name>
</gene>
<feature type="transmembrane region" description="Helical" evidence="6">
    <location>
        <begin position="202"/>
        <end position="221"/>
    </location>
</feature>
<evidence type="ECO:0000256" key="3">
    <source>
        <dbReference type="ARBA" id="ARBA00022692"/>
    </source>
</evidence>
<dbReference type="PROSITE" id="PS50850">
    <property type="entry name" value="MFS"/>
    <property type="match status" value="1"/>
</dbReference>
<evidence type="ECO:0000256" key="1">
    <source>
        <dbReference type="ARBA" id="ARBA00004141"/>
    </source>
</evidence>
<feature type="transmembrane region" description="Helical" evidence="6">
    <location>
        <begin position="107"/>
        <end position="126"/>
    </location>
</feature>
<evidence type="ECO:0000256" key="5">
    <source>
        <dbReference type="ARBA" id="ARBA00023136"/>
    </source>
</evidence>
<evidence type="ECO:0000256" key="2">
    <source>
        <dbReference type="ARBA" id="ARBA00007520"/>
    </source>
</evidence>
<keyword evidence="5 6" id="KW-0472">Membrane</keyword>
<accession>A0A0D2BI94</accession>
<dbReference type="Gene3D" id="1.20.1250.20">
    <property type="entry name" value="MFS general substrate transporter like domains"/>
    <property type="match status" value="1"/>
</dbReference>
<keyword evidence="4 6" id="KW-1133">Transmembrane helix</keyword>
<dbReference type="EMBL" id="KN847346">
    <property type="protein sequence ID" value="KIW37147.1"/>
    <property type="molecule type" value="Genomic_DNA"/>
</dbReference>
<name>A0A0D2BI94_9EURO</name>
<reference evidence="8 9" key="1">
    <citation type="submission" date="2015-01" db="EMBL/GenBank/DDBJ databases">
        <title>The Genome Sequence of Exophiala oligosperma CBS72588.</title>
        <authorList>
            <consortium name="The Broad Institute Genomics Platform"/>
            <person name="Cuomo C."/>
            <person name="de Hoog S."/>
            <person name="Gorbushina A."/>
            <person name="Stielow B."/>
            <person name="Teixiera M."/>
            <person name="Abouelleil A."/>
            <person name="Chapman S.B."/>
            <person name="Priest M."/>
            <person name="Young S.K."/>
            <person name="Wortman J."/>
            <person name="Nusbaum C."/>
            <person name="Birren B."/>
        </authorList>
    </citation>
    <scope>NUCLEOTIDE SEQUENCE [LARGE SCALE GENOMIC DNA]</scope>
    <source>
        <strain evidence="8 9">CBS 72588</strain>
    </source>
</reference>
<dbReference type="InterPro" id="IPR020846">
    <property type="entry name" value="MFS_dom"/>
</dbReference>
<feature type="domain" description="Major facilitator superfamily (MFS) profile" evidence="7">
    <location>
        <begin position="1"/>
        <end position="225"/>
    </location>
</feature>
<evidence type="ECO:0000256" key="6">
    <source>
        <dbReference type="SAM" id="Phobius"/>
    </source>
</evidence>
<keyword evidence="9" id="KW-1185">Reference proteome</keyword>
<organism evidence="8 9">
    <name type="scientific">Exophiala oligosperma</name>
    <dbReference type="NCBI Taxonomy" id="215243"/>
    <lineage>
        <taxon>Eukaryota</taxon>
        <taxon>Fungi</taxon>
        <taxon>Dikarya</taxon>
        <taxon>Ascomycota</taxon>
        <taxon>Pezizomycotina</taxon>
        <taxon>Eurotiomycetes</taxon>
        <taxon>Chaetothyriomycetidae</taxon>
        <taxon>Chaetothyriales</taxon>
        <taxon>Herpotrichiellaceae</taxon>
        <taxon>Exophiala</taxon>
    </lineage>
</organism>
<comment type="subcellular location">
    <subcellularLocation>
        <location evidence="1">Membrane</location>
        <topology evidence="1">Multi-pass membrane protein</topology>
    </subcellularLocation>
</comment>
<proteinExistence type="inferred from homology"/>
<dbReference type="VEuPathDB" id="FungiDB:PV06_10769"/>
<dbReference type="InterPro" id="IPR011701">
    <property type="entry name" value="MFS"/>
</dbReference>
<feature type="transmembrane region" description="Helical" evidence="6">
    <location>
        <begin position="9"/>
        <end position="26"/>
    </location>
</feature>
<dbReference type="PANTHER" id="PTHR23501">
    <property type="entry name" value="MAJOR FACILITATOR SUPERFAMILY"/>
    <property type="match status" value="1"/>
</dbReference>
<dbReference type="SUPFAM" id="SSF103473">
    <property type="entry name" value="MFS general substrate transporter"/>
    <property type="match status" value="1"/>
</dbReference>
<dbReference type="AlphaFoldDB" id="A0A0D2BI94"/>
<evidence type="ECO:0000259" key="7">
    <source>
        <dbReference type="PROSITE" id="PS50850"/>
    </source>
</evidence>
<keyword evidence="3 6" id="KW-0812">Transmembrane</keyword>
<dbReference type="RefSeq" id="XP_016257363.1">
    <property type="nucleotide sequence ID" value="XM_016412349.1"/>
</dbReference>
<dbReference type="OrthoDB" id="440553at2759"/>
<dbReference type="Proteomes" id="UP000053342">
    <property type="component" value="Unassembled WGS sequence"/>
</dbReference>
<dbReference type="HOGENOM" id="CLU_000960_10_0_1"/>
<dbReference type="GO" id="GO:0022857">
    <property type="term" value="F:transmembrane transporter activity"/>
    <property type="evidence" value="ECO:0007669"/>
    <property type="project" value="InterPro"/>
</dbReference>
<comment type="similarity">
    <text evidence="2">Belongs to the major facilitator superfamily. TCR/Tet family.</text>
</comment>
<sequence>MTVLIAGRVVQGFGAGGIMTLVYILIGDLVSTKDRGTYQGLIGATWAVASALGPVLGGVFAEKVTWRWCFFINVPVSVLAFLVIALFLHMTHPPVELSKVIRNIDYIGITVIAGSTALILLALQWAEQGVTWSSSRQIAFLVLGGLGFVVLPFVEARVPTPIVPRVSFHTKPESDLTQLRFCIPLYFQAVKAQTPSTAGVSILPLVISFTIASTGSGYLITWTRK</sequence>
<protein>
    <recommendedName>
        <fullName evidence="7">Major facilitator superfamily (MFS) profile domain-containing protein</fullName>
    </recommendedName>
</protein>
<feature type="transmembrane region" description="Helical" evidence="6">
    <location>
        <begin position="38"/>
        <end position="61"/>
    </location>
</feature>